<name>A0A6J7D502_9ZZZZ</name>
<protein>
    <submittedName>
        <fullName evidence="1">Unannotated protein</fullName>
    </submittedName>
</protein>
<dbReference type="Gene3D" id="1.50.10.20">
    <property type="match status" value="1"/>
</dbReference>
<gene>
    <name evidence="1" type="ORF">UFOPK3402_00363</name>
</gene>
<organism evidence="1">
    <name type="scientific">freshwater metagenome</name>
    <dbReference type="NCBI Taxonomy" id="449393"/>
    <lineage>
        <taxon>unclassified sequences</taxon>
        <taxon>metagenomes</taxon>
        <taxon>ecological metagenomes</taxon>
    </lineage>
</organism>
<proteinExistence type="predicted"/>
<evidence type="ECO:0000313" key="1">
    <source>
        <dbReference type="EMBL" id="CAB4864074.1"/>
    </source>
</evidence>
<dbReference type="SUPFAM" id="SSF48239">
    <property type="entry name" value="Terpenoid cyclases/Protein prenyltransferases"/>
    <property type="match status" value="1"/>
</dbReference>
<reference evidence="1" key="1">
    <citation type="submission" date="2020-05" db="EMBL/GenBank/DDBJ databases">
        <authorList>
            <person name="Chiriac C."/>
            <person name="Salcher M."/>
            <person name="Ghai R."/>
            <person name="Kavagutti S V."/>
        </authorList>
    </citation>
    <scope>NUCLEOTIDE SEQUENCE</scope>
</reference>
<sequence length="357" mass="35236">MTGTTLKRFAAGAAAGALVFGIVAQVPASAAPSSDVGLFGGADPTYDGVFRQSLAIIGLTSAGVKPSAAAVTWLLDQQCADGAFQSYRADRAVPCGPSDPDAATGPDTNSASAAVSAFAALNRTNAVPAALKARVAAASDKAEGWLAKQQLKDGGWPYFPGSTSDANSTGLALAALMTQAPNFKVPSYVAGSRYLSALVVPCGSADGGALTYQKGAKADGSASSQGLLGLTAGVLVSGPRRLSAAPTCGGTVAQKVSSYLSKQLVAKGAIDSSFGTGPDFTATAVSVLGLVAGRDGKAAVAKAISTLATNVASYTRKDGAAVPSALGLLLMVAEATGKNPTSFGGVNLVTALQGSQR</sequence>
<accession>A0A6J7D502</accession>
<dbReference type="AlphaFoldDB" id="A0A6J7D502"/>
<dbReference type="EMBL" id="CAFBLS010000029">
    <property type="protein sequence ID" value="CAB4864074.1"/>
    <property type="molecule type" value="Genomic_DNA"/>
</dbReference>
<dbReference type="InterPro" id="IPR008930">
    <property type="entry name" value="Terpenoid_cyclase/PrenylTrfase"/>
</dbReference>